<dbReference type="AlphaFoldDB" id="A0A914D9K9"/>
<reference evidence="3" key="1">
    <citation type="submission" date="2022-11" db="UniProtKB">
        <authorList>
            <consortium name="WormBaseParasite"/>
        </authorList>
    </citation>
    <scope>IDENTIFICATION</scope>
</reference>
<sequence>LDFNDETVTTFLDVWQELGPSVSNRLRNVSRSGVPELLSVDWYLQLERANRFEAAKREPKVQLKLTTDQGEKYEEMSFEQLKALNYTLHEIQDKVDSLMQS</sequence>
<dbReference type="InterPro" id="IPR017920">
    <property type="entry name" value="COMM"/>
</dbReference>
<evidence type="ECO:0000259" key="1">
    <source>
        <dbReference type="PROSITE" id="PS51269"/>
    </source>
</evidence>
<dbReference type="Proteomes" id="UP000887540">
    <property type="component" value="Unplaced"/>
</dbReference>
<keyword evidence="2" id="KW-1185">Reference proteome</keyword>
<name>A0A914D9K9_9BILA</name>
<dbReference type="WBParaSite" id="ACRNAN_scaffold20870.g11529.t1">
    <property type="protein sequence ID" value="ACRNAN_scaffold20870.g11529.t1"/>
    <property type="gene ID" value="ACRNAN_scaffold20870.g11529"/>
</dbReference>
<evidence type="ECO:0000313" key="2">
    <source>
        <dbReference type="Proteomes" id="UP000887540"/>
    </source>
</evidence>
<evidence type="ECO:0000313" key="3">
    <source>
        <dbReference type="WBParaSite" id="ACRNAN_scaffold20870.g11529.t1"/>
    </source>
</evidence>
<organism evidence="2 3">
    <name type="scientific">Acrobeloides nanus</name>
    <dbReference type="NCBI Taxonomy" id="290746"/>
    <lineage>
        <taxon>Eukaryota</taxon>
        <taxon>Metazoa</taxon>
        <taxon>Ecdysozoa</taxon>
        <taxon>Nematoda</taxon>
        <taxon>Chromadorea</taxon>
        <taxon>Rhabditida</taxon>
        <taxon>Tylenchina</taxon>
        <taxon>Cephalobomorpha</taxon>
        <taxon>Cephaloboidea</taxon>
        <taxon>Cephalobidae</taxon>
        <taxon>Acrobeloides</taxon>
    </lineage>
</organism>
<protein>
    <submittedName>
        <fullName evidence="3">COMM domain-containing protein</fullName>
    </submittedName>
</protein>
<proteinExistence type="predicted"/>
<feature type="domain" description="COMM" evidence="1">
    <location>
        <begin position="36"/>
        <end position="99"/>
    </location>
</feature>
<accession>A0A914D9K9</accession>
<dbReference type="PROSITE" id="PS51269">
    <property type="entry name" value="COMM"/>
    <property type="match status" value="1"/>
</dbReference>